<evidence type="ECO:0000259" key="1">
    <source>
        <dbReference type="Pfam" id="PF06985"/>
    </source>
</evidence>
<reference evidence="2 3" key="1">
    <citation type="journal article" date="2012" name="PLoS Pathog.">
        <title>Diverse lifestyles and strategies of plant pathogenesis encoded in the genomes of eighteen Dothideomycetes fungi.</title>
        <authorList>
            <person name="Ohm R.A."/>
            <person name="Feau N."/>
            <person name="Henrissat B."/>
            <person name="Schoch C.L."/>
            <person name="Horwitz B.A."/>
            <person name="Barry K.W."/>
            <person name="Condon B.J."/>
            <person name="Copeland A.C."/>
            <person name="Dhillon B."/>
            <person name="Glaser F."/>
            <person name="Hesse C.N."/>
            <person name="Kosti I."/>
            <person name="LaButti K."/>
            <person name="Lindquist E.A."/>
            <person name="Lucas S."/>
            <person name="Salamov A.A."/>
            <person name="Bradshaw R.E."/>
            <person name="Ciuffetti L."/>
            <person name="Hamelin R.C."/>
            <person name="Kema G.H.J."/>
            <person name="Lawrence C."/>
            <person name="Scott J.A."/>
            <person name="Spatafora J.W."/>
            <person name="Turgeon B.G."/>
            <person name="de Wit P.J.G.M."/>
            <person name="Zhong S."/>
            <person name="Goodwin S.B."/>
            <person name="Grigoriev I.V."/>
        </authorList>
    </citation>
    <scope>NUCLEOTIDE SEQUENCE [LARGE SCALE GENOMIC DNA]</scope>
    <source>
        <strain evidence="3">C5 / ATCC 48332 / race O</strain>
    </source>
</reference>
<dbReference type="STRING" id="701091.M2T0G4"/>
<evidence type="ECO:0000313" key="2">
    <source>
        <dbReference type="EMBL" id="EMD91100.1"/>
    </source>
</evidence>
<evidence type="ECO:0000313" key="3">
    <source>
        <dbReference type="Proteomes" id="UP000016936"/>
    </source>
</evidence>
<dbReference type="Proteomes" id="UP000016936">
    <property type="component" value="Unassembled WGS sequence"/>
</dbReference>
<sequence length="399" mass="45029">MADSSIVSPEIPTGNALPLNTHKALPFLNKQYQECSVHHAECSTPDSVELNHYPSRLLDVGHEGSPIILRSTRTFTSQQYACLSHCWGNSRPYTLNSTTEQDLKKGIDAEKLPKTFRDAIHVTRSLDIRYLWIDSLCIIQDSESDWATESSRMGQIYARAAFTIAATASSSSDGGLFFERQPQQLLPCLLDINFGPYLTILKRNGIPPHRMGTYLCDVAKMTANCIENAPLNLRAWVSQERQLSHRIMHFSNKQLFWECHRTRTCETYPNGIPQVALTYSFKDATMLKRWLHEFQQQGGASLNGNQTTPYLESGLNESLYDAWCSFRVHYSDCALSRDSDKLVALSGIAKQIGSATGDELVAGLWKSRIIEELCWFNLHEATPCNNPTEWIAPTWSWAT</sequence>
<dbReference type="PANTHER" id="PTHR33112:SF10">
    <property type="entry name" value="TOL"/>
    <property type="match status" value="1"/>
</dbReference>
<feature type="non-terminal residue" evidence="2">
    <location>
        <position position="399"/>
    </location>
</feature>
<dbReference type="AlphaFoldDB" id="M2T0G4"/>
<gene>
    <name evidence="2" type="ORF">COCHEDRAFT_1103453</name>
</gene>
<dbReference type="HOGENOM" id="CLU_002639_8_3_1"/>
<accession>M2T0G4</accession>
<feature type="domain" description="Heterokaryon incompatibility" evidence="1">
    <location>
        <begin position="80"/>
        <end position="240"/>
    </location>
</feature>
<reference evidence="3" key="2">
    <citation type="journal article" date="2013" name="PLoS Genet.">
        <title>Comparative genome structure, secondary metabolite, and effector coding capacity across Cochliobolus pathogens.</title>
        <authorList>
            <person name="Condon B.J."/>
            <person name="Leng Y."/>
            <person name="Wu D."/>
            <person name="Bushley K.E."/>
            <person name="Ohm R.A."/>
            <person name="Otillar R."/>
            <person name="Martin J."/>
            <person name="Schackwitz W."/>
            <person name="Grimwood J."/>
            <person name="MohdZainudin N."/>
            <person name="Xue C."/>
            <person name="Wang R."/>
            <person name="Manning V.A."/>
            <person name="Dhillon B."/>
            <person name="Tu Z.J."/>
            <person name="Steffenson B.J."/>
            <person name="Salamov A."/>
            <person name="Sun H."/>
            <person name="Lowry S."/>
            <person name="LaButti K."/>
            <person name="Han J."/>
            <person name="Copeland A."/>
            <person name="Lindquist E."/>
            <person name="Barry K."/>
            <person name="Schmutz J."/>
            <person name="Baker S.E."/>
            <person name="Ciuffetti L.M."/>
            <person name="Grigoriev I.V."/>
            <person name="Zhong S."/>
            <person name="Turgeon B.G."/>
        </authorList>
    </citation>
    <scope>NUCLEOTIDE SEQUENCE [LARGE SCALE GENOMIC DNA]</scope>
    <source>
        <strain evidence="3">C5 / ATCC 48332 / race O</strain>
    </source>
</reference>
<proteinExistence type="predicted"/>
<dbReference type="Pfam" id="PF06985">
    <property type="entry name" value="HET"/>
    <property type="match status" value="1"/>
</dbReference>
<protein>
    <recommendedName>
        <fullName evidence="1">Heterokaryon incompatibility domain-containing protein</fullName>
    </recommendedName>
</protein>
<dbReference type="EMBL" id="KB445577">
    <property type="protein sequence ID" value="EMD91100.1"/>
    <property type="molecule type" value="Genomic_DNA"/>
</dbReference>
<dbReference type="PANTHER" id="PTHR33112">
    <property type="entry name" value="DOMAIN PROTEIN, PUTATIVE-RELATED"/>
    <property type="match status" value="1"/>
</dbReference>
<organism evidence="2 3">
    <name type="scientific">Cochliobolus heterostrophus (strain C5 / ATCC 48332 / race O)</name>
    <name type="common">Southern corn leaf blight fungus</name>
    <name type="synonym">Bipolaris maydis</name>
    <dbReference type="NCBI Taxonomy" id="701091"/>
    <lineage>
        <taxon>Eukaryota</taxon>
        <taxon>Fungi</taxon>
        <taxon>Dikarya</taxon>
        <taxon>Ascomycota</taxon>
        <taxon>Pezizomycotina</taxon>
        <taxon>Dothideomycetes</taxon>
        <taxon>Pleosporomycetidae</taxon>
        <taxon>Pleosporales</taxon>
        <taxon>Pleosporineae</taxon>
        <taxon>Pleosporaceae</taxon>
        <taxon>Bipolaris</taxon>
    </lineage>
</organism>
<dbReference type="OrthoDB" id="2958217at2759"/>
<dbReference type="InterPro" id="IPR010730">
    <property type="entry name" value="HET"/>
</dbReference>
<name>M2T0G4_COCH5</name>
<dbReference type="OMA" id="ESACETC"/>
<keyword evidence="3" id="KW-1185">Reference proteome</keyword>
<dbReference type="eggNOG" id="ENOG502SNCN">
    <property type="taxonomic scope" value="Eukaryota"/>
</dbReference>